<comment type="caution">
    <text evidence="1">The sequence shown here is derived from an EMBL/GenBank/DDBJ whole genome shotgun (WGS) entry which is preliminary data.</text>
</comment>
<dbReference type="SUPFAM" id="SSF54427">
    <property type="entry name" value="NTF2-like"/>
    <property type="match status" value="1"/>
</dbReference>
<evidence type="ECO:0000313" key="1">
    <source>
        <dbReference type="EMBL" id="CAH0364375.1"/>
    </source>
</evidence>
<evidence type="ECO:0000313" key="2">
    <source>
        <dbReference type="Proteomes" id="UP000789595"/>
    </source>
</evidence>
<dbReference type="PANTHER" id="PTHR36367:SF2">
    <property type="entry name" value="TRANSMEMBRANE PROTEIN"/>
    <property type="match status" value="1"/>
</dbReference>
<dbReference type="PANTHER" id="PTHR36367">
    <property type="entry name" value="TRANSMEMBRANE PROTEIN"/>
    <property type="match status" value="1"/>
</dbReference>
<organism evidence="1 2">
    <name type="scientific">Pelagomonas calceolata</name>
    <dbReference type="NCBI Taxonomy" id="35677"/>
    <lineage>
        <taxon>Eukaryota</taxon>
        <taxon>Sar</taxon>
        <taxon>Stramenopiles</taxon>
        <taxon>Ochrophyta</taxon>
        <taxon>Pelagophyceae</taxon>
        <taxon>Pelagomonadales</taxon>
        <taxon>Pelagomonadaceae</taxon>
        <taxon>Pelagomonas</taxon>
    </lineage>
</organism>
<keyword evidence="2" id="KW-1185">Reference proteome</keyword>
<dbReference type="InterPro" id="IPR032710">
    <property type="entry name" value="NTF2-like_dom_sf"/>
</dbReference>
<dbReference type="EMBL" id="CAKKNE010000001">
    <property type="protein sequence ID" value="CAH0364375.1"/>
    <property type="molecule type" value="Genomic_DNA"/>
</dbReference>
<gene>
    <name evidence="1" type="ORF">PECAL_1P07340</name>
</gene>
<sequence length="365" mass="39405">MRTRSTPEPSRGTKLREHLDRVADALPDTFAFVVDDIADGGDTVGVRWHVENDGEPLPFTRGASIYKADGNGLLCSGFDVPEPAPLKPGGSGLALLSLASKIIDEPVRAAPLLCALIYCWQLFLAEGQLLPGPSALALDGATWVEVRDLSLNFWFVGPSVFGGAFPVVHPGLELCGNQPVSLEAIFNLVLAWSALFAGFAADGRRGRPQGSMLPTLAGMQFLTNAFFLPYLATRPSEEDGAVVALDELSPVERATESRALPILLGGVGAVAVYWFFAARPEFGGLDERLGSLQQLLAGDRLGSSFLVDLGLYAAFQSWLIPDDLKRRGVELDSDRARPLRRIGYVPFVGLIAYLLLRPRYPATRE</sequence>
<name>A0A8J2WT34_9STRA</name>
<dbReference type="AlphaFoldDB" id="A0A8J2WT34"/>
<accession>A0A8J2WT34</accession>
<dbReference type="Proteomes" id="UP000789595">
    <property type="component" value="Unassembled WGS sequence"/>
</dbReference>
<reference evidence="1" key="1">
    <citation type="submission" date="2021-11" db="EMBL/GenBank/DDBJ databases">
        <authorList>
            <consortium name="Genoscope - CEA"/>
            <person name="William W."/>
        </authorList>
    </citation>
    <scope>NUCLEOTIDE SEQUENCE</scope>
</reference>
<proteinExistence type="predicted"/>
<dbReference type="OrthoDB" id="201750at2759"/>
<protein>
    <submittedName>
        <fullName evidence="1">Uncharacterized protein</fullName>
    </submittedName>
</protein>